<keyword evidence="7" id="KW-1133">Transmembrane helix</keyword>
<evidence type="ECO:0000256" key="7">
    <source>
        <dbReference type="SAM" id="Phobius"/>
    </source>
</evidence>
<keyword evidence="3" id="KW-0808">Transferase</keyword>
<dbReference type="GO" id="GO:0008654">
    <property type="term" value="P:phospholipid biosynthetic process"/>
    <property type="evidence" value="ECO:0007669"/>
    <property type="project" value="TreeGrafter"/>
</dbReference>
<reference evidence="9" key="1">
    <citation type="submission" date="2019-06" db="EMBL/GenBank/DDBJ databases">
        <authorList>
            <consortium name="Wellcome Sanger Institute Data Sharing"/>
        </authorList>
    </citation>
    <scope>NUCLEOTIDE SEQUENCE [LARGE SCALE GENOMIC DNA]</scope>
</reference>
<evidence type="ECO:0000256" key="5">
    <source>
        <dbReference type="ARBA" id="ARBA00023315"/>
    </source>
</evidence>
<dbReference type="GO" id="GO:0006631">
    <property type="term" value="P:fatty acid metabolic process"/>
    <property type="evidence" value="ECO:0007669"/>
    <property type="project" value="TreeGrafter"/>
</dbReference>
<evidence type="ECO:0000256" key="2">
    <source>
        <dbReference type="ARBA" id="ARBA00007937"/>
    </source>
</evidence>
<dbReference type="SUPFAM" id="SSF69593">
    <property type="entry name" value="Glycerol-3-phosphate (1)-acyltransferase"/>
    <property type="match status" value="1"/>
</dbReference>
<accession>A0A668APV7</accession>
<dbReference type="InterPro" id="IPR045520">
    <property type="entry name" value="GPAT/DHAPAT_C"/>
</dbReference>
<sequence>MPVHRDPMLKKRDDFEDILEERRNSSDLRYALKCYTPVVYKGVTPNAASLLKTTVLQSDQLHYVVDQLSKETGVAADVIQEEASAILEEMAHRQQLSTVRFFAFTLSKAFKALFRSIHVNEEGIQRLQQAIQEHPVVLLPSHRSYMDFLLMSYILYTYDLVLPVIAAGMDFMGMKFVGEMLRMSGAFFIRRSFGGDKLYWTVFSEYVKTMLRNGMAPVEFFLEGTRSRTSKSLTPKLGLLNIVMDPFFKGEVFDVSLVPVSISYERILEETLYARELLGVPKPKESTSGLFKARKVLSEDYGSIHVYFGQPVSVRSLAQGKVNRCHFNLMPRHIPRRPSDETQCFVNDSAYSLVRAQEENMVLKPWVLLASLLLQNQSQGLLLDELTEQAVWLRGLSREYGAFLNWPDHMAPSEVVSSSLSLHRDLVKISGGRVQLALGGQGVPITEEELMNQAVVVLSCTSYRNQALHVFLRPALLASAIHIATSAKKEEVYNSFSFLRNMLSNEFILCPGATLQDFEEACYLLGKTGALQMSQQEMQVTDSGQKTVFSHTFGPFLIICASVFSHPPTKCGNCVCVCVCVCTPGSLRYYELLSSDLQKNALAALLRLGAIRKIKVYVGFLHPCVPEWNLHSHINRLINSNY</sequence>
<dbReference type="GO" id="GO:0031966">
    <property type="term" value="C:mitochondrial membrane"/>
    <property type="evidence" value="ECO:0007669"/>
    <property type="project" value="TreeGrafter"/>
</dbReference>
<evidence type="ECO:0000256" key="1">
    <source>
        <dbReference type="ARBA" id="ARBA00004370"/>
    </source>
</evidence>
<organism evidence="9 10">
    <name type="scientific">Myripristis murdjan</name>
    <name type="common">pinecone soldierfish</name>
    <dbReference type="NCBI Taxonomy" id="586833"/>
    <lineage>
        <taxon>Eukaryota</taxon>
        <taxon>Metazoa</taxon>
        <taxon>Chordata</taxon>
        <taxon>Craniata</taxon>
        <taxon>Vertebrata</taxon>
        <taxon>Euteleostomi</taxon>
        <taxon>Actinopterygii</taxon>
        <taxon>Neopterygii</taxon>
        <taxon>Teleostei</taxon>
        <taxon>Neoteleostei</taxon>
        <taxon>Acanthomorphata</taxon>
        <taxon>Holocentriformes</taxon>
        <taxon>Holocentridae</taxon>
        <taxon>Myripristis</taxon>
    </lineage>
</organism>
<keyword evidence="10" id="KW-1185">Reference proteome</keyword>
<comment type="pathway">
    <text evidence="6">Phospholipid metabolism.</text>
</comment>
<dbReference type="PANTHER" id="PTHR12563">
    <property type="entry name" value="GLYCEROL-3-PHOSPHATE ACYLTRANSFERASE"/>
    <property type="match status" value="1"/>
</dbReference>
<evidence type="ECO:0000313" key="10">
    <source>
        <dbReference type="Proteomes" id="UP000472263"/>
    </source>
</evidence>
<dbReference type="InterPro" id="IPR022284">
    <property type="entry name" value="GPAT/DHAPAT"/>
</dbReference>
<evidence type="ECO:0000313" key="9">
    <source>
        <dbReference type="Ensembl" id="ENSMMDP00005050324.1"/>
    </source>
</evidence>
<dbReference type="GO" id="GO:0005778">
    <property type="term" value="C:peroxisomal membrane"/>
    <property type="evidence" value="ECO:0007669"/>
    <property type="project" value="TreeGrafter"/>
</dbReference>
<keyword evidence="4 7" id="KW-0472">Membrane</keyword>
<reference evidence="9" key="3">
    <citation type="submission" date="2025-09" db="UniProtKB">
        <authorList>
            <consortium name="Ensembl"/>
        </authorList>
    </citation>
    <scope>IDENTIFICATION</scope>
</reference>
<dbReference type="PANTHER" id="PTHR12563:SF20">
    <property type="entry name" value="DIHYDROXYACETONE PHOSPHATE ACYLTRANSFERASE"/>
    <property type="match status" value="1"/>
</dbReference>
<dbReference type="InterPro" id="IPR002123">
    <property type="entry name" value="Plipid/glycerol_acylTrfase"/>
</dbReference>
<keyword evidence="5" id="KW-0012">Acyltransferase</keyword>
<dbReference type="GO" id="GO:0004366">
    <property type="term" value="F:glycerol-3-phosphate O-acyltransferase activity"/>
    <property type="evidence" value="ECO:0007669"/>
    <property type="project" value="TreeGrafter"/>
</dbReference>
<evidence type="ECO:0000259" key="8">
    <source>
        <dbReference type="SMART" id="SM00563"/>
    </source>
</evidence>
<protein>
    <submittedName>
        <fullName evidence="9">Glyceronephosphate O-acyltransferase</fullName>
    </submittedName>
</protein>
<name>A0A668APV7_9TELE</name>
<feature type="domain" description="Phospholipid/glycerol acyltransferase" evidence="8">
    <location>
        <begin position="136"/>
        <end position="265"/>
    </location>
</feature>
<dbReference type="Pfam" id="PF01553">
    <property type="entry name" value="Acyltransferase"/>
    <property type="match status" value="1"/>
</dbReference>
<evidence type="ECO:0000256" key="4">
    <source>
        <dbReference type="ARBA" id="ARBA00023136"/>
    </source>
</evidence>
<dbReference type="GO" id="GO:0008611">
    <property type="term" value="P:ether lipid biosynthetic process"/>
    <property type="evidence" value="ECO:0007669"/>
    <property type="project" value="TreeGrafter"/>
</dbReference>
<dbReference type="GO" id="GO:0019432">
    <property type="term" value="P:triglyceride biosynthetic process"/>
    <property type="evidence" value="ECO:0007669"/>
    <property type="project" value="TreeGrafter"/>
</dbReference>
<evidence type="ECO:0000256" key="6">
    <source>
        <dbReference type="ARBA" id="ARBA00025707"/>
    </source>
</evidence>
<dbReference type="GO" id="GO:0016287">
    <property type="term" value="F:glycerone-phosphate O-acyltransferase activity"/>
    <property type="evidence" value="ECO:0007669"/>
    <property type="project" value="TreeGrafter"/>
</dbReference>
<comment type="subcellular location">
    <subcellularLocation>
        <location evidence="1">Membrane</location>
    </subcellularLocation>
</comment>
<dbReference type="CDD" id="cd07993">
    <property type="entry name" value="LPLAT_DHAPAT-like"/>
    <property type="match status" value="1"/>
</dbReference>
<dbReference type="SMART" id="SM00563">
    <property type="entry name" value="PlsC"/>
    <property type="match status" value="1"/>
</dbReference>
<evidence type="ECO:0000256" key="3">
    <source>
        <dbReference type="ARBA" id="ARBA00022679"/>
    </source>
</evidence>
<reference evidence="9" key="2">
    <citation type="submission" date="2025-08" db="UniProtKB">
        <authorList>
            <consortium name="Ensembl"/>
        </authorList>
    </citation>
    <scope>IDENTIFICATION</scope>
</reference>
<gene>
    <name evidence="9" type="primary">GNPAT</name>
    <name evidence="9" type="synonym">gnpat</name>
</gene>
<feature type="transmembrane region" description="Helical" evidence="7">
    <location>
        <begin position="153"/>
        <end position="174"/>
    </location>
</feature>
<dbReference type="Ensembl" id="ENSMMDT00005051317.1">
    <property type="protein sequence ID" value="ENSMMDP00005050324.1"/>
    <property type="gene ID" value="ENSMMDG00005022663.1"/>
</dbReference>
<comment type="similarity">
    <text evidence="2">Belongs to the GPAT/DAPAT family.</text>
</comment>
<dbReference type="Pfam" id="PF19277">
    <property type="entry name" value="GPAT_C"/>
    <property type="match status" value="1"/>
</dbReference>
<keyword evidence="7" id="KW-0812">Transmembrane</keyword>
<dbReference type="Proteomes" id="UP000472263">
    <property type="component" value="Chromosome 24"/>
</dbReference>
<dbReference type="GeneTree" id="ENSGT00520000055570"/>
<proteinExistence type="inferred from homology"/>
<dbReference type="AlphaFoldDB" id="A0A668APV7"/>
<dbReference type="InterPro" id="IPR041728">
    <property type="entry name" value="GPAT/DHAPAT_LPLAT"/>
</dbReference>